<feature type="domain" description="DNA replication/recombination mediator RecO N-terminal" evidence="8">
    <location>
        <begin position="4"/>
        <end position="75"/>
    </location>
</feature>
<dbReference type="AlphaFoldDB" id="A0A7L6N2A4"/>
<dbReference type="EMBL" id="CP051151">
    <property type="protein sequence ID" value="QLY39572.1"/>
    <property type="molecule type" value="Genomic_DNA"/>
</dbReference>
<dbReference type="Gene3D" id="2.40.50.140">
    <property type="entry name" value="Nucleic acid-binding proteins"/>
    <property type="match status" value="1"/>
</dbReference>
<dbReference type="InterPro" id="IPR037278">
    <property type="entry name" value="ARFGAP/RecO"/>
</dbReference>
<dbReference type="InterPro" id="IPR042242">
    <property type="entry name" value="RecO_C"/>
</dbReference>
<evidence type="ECO:0000313" key="9">
    <source>
        <dbReference type="EMBL" id="QLY39572.1"/>
    </source>
</evidence>
<keyword evidence="10" id="KW-1185">Reference proteome</keyword>
<evidence type="ECO:0000313" key="10">
    <source>
        <dbReference type="Proteomes" id="UP000512167"/>
    </source>
</evidence>
<comment type="similarity">
    <text evidence="1 7">Belongs to the RecO family.</text>
</comment>
<dbReference type="PANTHER" id="PTHR33991">
    <property type="entry name" value="DNA REPAIR PROTEIN RECO"/>
    <property type="match status" value="1"/>
</dbReference>
<dbReference type="Pfam" id="PF11967">
    <property type="entry name" value="RecO_N"/>
    <property type="match status" value="1"/>
</dbReference>
<organism evidence="9 10">
    <name type="scientific">Hujiaoplasma nucleasis</name>
    <dbReference type="NCBI Taxonomy" id="2725268"/>
    <lineage>
        <taxon>Bacteria</taxon>
        <taxon>Bacillati</taxon>
        <taxon>Mycoplasmatota</taxon>
        <taxon>Mollicutes</taxon>
        <taxon>Candidatus Izemoplasmatales</taxon>
        <taxon>Hujiaoplasmataceae</taxon>
        <taxon>Hujiaoplasma</taxon>
    </lineage>
</organism>
<dbReference type="GO" id="GO:0006302">
    <property type="term" value="P:double-strand break repair"/>
    <property type="evidence" value="ECO:0007669"/>
    <property type="project" value="TreeGrafter"/>
</dbReference>
<dbReference type="SUPFAM" id="SSF50249">
    <property type="entry name" value="Nucleic acid-binding proteins"/>
    <property type="match status" value="1"/>
</dbReference>
<evidence type="ECO:0000256" key="3">
    <source>
        <dbReference type="ARBA" id="ARBA00022763"/>
    </source>
</evidence>
<dbReference type="KEGG" id="tbk:HF295_01315"/>
<evidence type="ECO:0000259" key="8">
    <source>
        <dbReference type="Pfam" id="PF11967"/>
    </source>
</evidence>
<comment type="function">
    <text evidence="7">Involved in DNA repair and RecF pathway recombination.</text>
</comment>
<evidence type="ECO:0000256" key="6">
    <source>
        <dbReference type="ARBA" id="ARBA00033409"/>
    </source>
</evidence>
<dbReference type="RefSeq" id="WP_312032046.1">
    <property type="nucleotide sequence ID" value="NZ_CP051151.1"/>
</dbReference>
<evidence type="ECO:0000256" key="4">
    <source>
        <dbReference type="ARBA" id="ARBA00023172"/>
    </source>
</evidence>
<dbReference type="PANTHER" id="PTHR33991:SF1">
    <property type="entry name" value="DNA REPAIR PROTEIN RECO"/>
    <property type="match status" value="1"/>
</dbReference>
<dbReference type="Proteomes" id="UP000512167">
    <property type="component" value="Chromosome"/>
</dbReference>
<sequence length="238" mass="27875">MELIEGIVLKQINYKESSKIIYLYTSHGKVSVLVHGSNKLKSPYLNLVRVFSHVRLFVSGKDLKTLREGEVLNYFSSIPEDLNRYAYGLHLLETVYNFSNHNHDHEKLYLFLLKILSLISISDNFELYVMMFELKLLYLLGVQPLLKHCVFCENTKTLSFSIKDGGMVCENHGSYSEYKVSAIELMIKLYYYDLSLGEKIDFHAEDIVSLRLLIDSYYEYHLNYKSKSRQMIKELMAY</sequence>
<dbReference type="SUPFAM" id="SSF57863">
    <property type="entry name" value="ArfGap/RecO-like zinc finger"/>
    <property type="match status" value="1"/>
</dbReference>
<evidence type="ECO:0000256" key="7">
    <source>
        <dbReference type="HAMAP-Rule" id="MF_00201"/>
    </source>
</evidence>
<dbReference type="HAMAP" id="MF_00201">
    <property type="entry name" value="RecO"/>
    <property type="match status" value="1"/>
</dbReference>
<dbReference type="GO" id="GO:0043590">
    <property type="term" value="C:bacterial nucleoid"/>
    <property type="evidence" value="ECO:0007669"/>
    <property type="project" value="TreeGrafter"/>
</dbReference>
<protein>
    <recommendedName>
        <fullName evidence="2 7">DNA repair protein RecO</fullName>
    </recommendedName>
    <alternativeName>
        <fullName evidence="6 7">Recombination protein O</fullName>
    </alternativeName>
</protein>
<keyword evidence="3 7" id="KW-0227">DNA damage</keyword>
<accession>A0A7L6N2A4</accession>
<evidence type="ECO:0000256" key="5">
    <source>
        <dbReference type="ARBA" id="ARBA00023204"/>
    </source>
</evidence>
<gene>
    <name evidence="7 9" type="primary">recO</name>
    <name evidence="9" type="ORF">HF295_01315</name>
</gene>
<dbReference type="Pfam" id="PF02565">
    <property type="entry name" value="RecO_C"/>
    <property type="match status" value="1"/>
</dbReference>
<reference evidence="9 10" key="1">
    <citation type="submission" date="2020-04" db="EMBL/GenBank/DDBJ databases">
        <authorList>
            <person name="Zheng R.K."/>
            <person name="Sun C.M."/>
        </authorList>
    </citation>
    <scope>NUCLEOTIDE SEQUENCE [LARGE SCALE GENOMIC DNA]</scope>
    <source>
        <strain evidence="10">zrk29</strain>
    </source>
</reference>
<keyword evidence="5 7" id="KW-0234">DNA repair</keyword>
<dbReference type="NCBIfam" id="TIGR00613">
    <property type="entry name" value="reco"/>
    <property type="match status" value="1"/>
</dbReference>
<name>A0A7L6N2A4_9MOLU</name>
<evidence type="ECO:0000256" key="2">
    <source>
        <dbReference type="ARBA" id="ARBA00021310"/>
    </source>
</evidence>
<dbReference type="InterPro" id="IPR012340">
    <property type="entry name" value="NA-bd_OB-fold"/>
</dbReference>
<dbReference type="GO" id="GO:0006310">
    <property type="term" value="P:DNA recombination"/>
    <property type="evidence" value="ECO:0007669"/>
    <property type="project" value="UniProtKB-UniRule"/>
</dbReference>
<dbReference type="Gene3D" id="1.20.1440.120">
    <property type="entry name" value="Recombination protein O, C-terminal domain"/>
    <property type="match status" value="1"/>
</dbReference>
<proteinExistence type="inferred from homology"/>
<dbReference type="InterPro" id="IPR003717">
    <property type="entry name" value="RecO"/>
</dbReference>
<evidence type="ECO:0000256" key="1">
    <source>
        <dbReference type="ARBA" id="ARBA00007452"/>
    </source>
</evidence>
<keyword evidence="4 7" id="KW-0233">DNA recombination</keyword>
<dbReference type="InterPro" id="IPR022572">
    <property type="entry name" value="DNA_rep/recomb_RecO_N"/>
</dbReference>